<dbReference type="Pfam" id="PF03960">
    <property type="entry name" value="ArsC"/>
    <property type="match status" value="1"/>
</dbReference>
<dbReference type="SUPFAM" id="SSF52833">
    <property type="entry name" value="Thioredoxin-like"/>
    <property type="match status" value="1"/>
</dbReference>
<keyword evidence="3" id="KW-1185">Reference proteome</keyword>
<dbReference type="PANTHER" id="PTHR30041">
    <property type="entry name" value="ARSENATE REDUCTASE"/>
    <property type="match status" value="1"/>
</dbReference>
<dbReference type="Proteomes" id="UP000595349">
    <property type="component" value="Chromosome"/>
</dbReference>
<gene>
    <name evidence="2" type="primary">spx</name>
    <name evidence="2" type="ORF">HUG20_01270</name>
</gene>
<evidence type="ECO:0000313" key="3">
    <source>
        <dbReference type="Proteomes" id="UP000595349"/>
    </source>
</evidence>
<protein>
    <submittedName>
        <fullName evidence="2">Transcriptional regulator Spx</fullName>
    </submittedName>
</protein>
<evidence type="ECO:0000313" key="2">
    <source>
        <dbReference type="EMBL" id="QQK78668.1"/>
    </source>
</evidence>
<dbReference type="Gene3D" id="3.40.30.10">
    <property type="entry name" value="Glutaredoxin"/>
    <property type="match status" value="1"/>
</dbReference>
<dbReference type="NCBIfam" id="NF002459">
    <property type="entry name" value="PRK01655.1"/>
    <property type="match status" value="1"/>
</dbReference>
<dbReference type="InterPro" id="IPR006660">
    <property type="entry name" value="Arsenate_reductase-like"/>
</dbReference>
<reference evidence="2 3" key="1">
    <citation type="submission" date="2020-06" db="EMBL/GenBank/DDBJ databases">
        <title>Genomic analysis of Salicibibacter sp. NKC21-4.</title>
        <authorList>
            <person name="Oh Y.J."/>
        </authorList>
    </citation>
    <scope>NUCLEOTIDE SEQUENCE [LARGE SCALE GENOMIC DNA]</scope>
    <source>
        <strain evidence="2 3">NKC21-4</strain>
    </source>
</reference>
<dbReference type="InterPro" id="IPR036249">
    <property type="entry name" value="Thioredoxin-like_sf"/>
</dbReference>
<dbReference type="EMBL" id="CP054706">
    <property type="protein sequence ID" value="QQK78668.1"/>
    <property type="molecule type" value="Genomic_DNA"/>
</dbReference>
<dbReference type="CDD" id="cd03032">
    <property type="entry name" value="ArsC_Spx"/>
    <property type="match status" value="1"/>
</dbReference>
<evidence type="ECO:0000256" key="1">
    <source>
        <dbReference type="PROSITE-ProRule" id="PRU01282"/>
    </source>
</evidence>
<comment type="similarity">
    <text evidence="1">Belongs to the ArsC family.</text>
</comment>
<dbReference type="RefSeq" id="WP_200087122.1">
    <property type="nucleotide sequence ID" value="NZ_CP054706.1"/>
</dbReference>
<dbReference type="NCBIfam" id="TIGR01617">
    <property type="entry name" value="arsC_related"/>
    <property type="match status" value="1"/>
</dbReference>
<name>A0A7T6Z879_9BACI</name>
<dbReference type="AlphaFoldDB" id="A0A7T6Z879"/>
<proteinExistence type="inferred from homology"/>
<dbReference type="KEGG" id="scib:HUG20_01270"/>
<dbReference type="PANTHER" id="PTHR30041:SF7">
    <property type="entry name" value="GLOBAL TRANSCRIPTIONAL REGULATOR SPX"/>
    <property type="match status" value="1"/>
</dbReference>
<dbReference type="PROSITE" id="PS51353">
    <property type="entry name" value="ARSC"/>
    <property type="match status" value="1"/>
</dbReference>
<sequence length="134" mass="15858">MVHILTTSGCTSCRQAKEWLTAHHIPFTEKNIFTEPLSVEEVKTIMFMTEDGTNDVISRRSKTFRRLNVDLDTLSLQHLFKLISQYPGLLRKPIIFDDKRLQVGYHEEEMRQFLPRQVRSYLLHEARKIEKIVE</sequence>
<accession>A0A7T6Z879</accession>
<organism evidence="2 3">
    <name type="scientific">Salicibibacter cibi</name>
    <dbReference type="NCBI Taxonomy" id="2743001"/>
    <lineage>
        <taxon>Bacteria</taxon>
        <taxon>Bacillati</taxon>
        <taxon>Bacillota</taxon>
        <taxon>Bacilli</taxon>
        <taxon>Bacillales</taxon>
        <taxon>Bacillaceae</taxon>
        <taxon>Salicibibacter</taxon>
    </lineage>
</organism>
<dbReference type="InterPro" id="IPR006504">
    <property type="entry name" value="Tscrpt_reg_Spx/MgsR"/>
</dbReference>